<keyword evidence="3" id="KW-1185">Reference proteome</keyword>
<proteinExistence type="predicted"/>
<dbReference type="EMBL" id="FZNY01000002">
    <property type="protein sequence ID" value="SNR75538.1"/>
    <property type="molecule type" value="Genomic_DNA"/>
</dbReference>
<keyword evidence="1" id="KW-0812">Transmembrane</keyword>
<protein>
    <submittedName>
        <fullName evidence="2">Uncharacterized protein</fullName>
    </submittedName>
</protein>
<name>A0A238YXU0_9FLAO</name>
<reference evidence="2 3" key="1">
    <citation type="submission" date="2017-06" db="EMBL/GenBank/DDBJ databases">
        <authorList>
            <person name="Kim H.J."/>
            <person name="Triplett B.A."/>
        </authorList>
    </citation>
    <scope>NUCLEOTIDE SEQUENCE [LARGE SCALE GENOMIC DNA]</scope>
    <source>
        <strain evidence="2 3">DSM 25597</strain>
    </source>
</reference>
<organism evidence="2 3">
    <name type="scientific">Dokdonia pacifica</name>
    <dbReference type="NCBI Taxonomy" id="1627892"/>
    <lineage>
        <taxon>Bacteria</taxon>
        <taxon>Pseudomonadati</taxon>
        <taxon>Bacteroidota</taxon>
        <taxon>Flavobacteriia</taxon>
        <taxon>Flavobacteriales</taxon>
        <taxon>Flavobacteriaceae</taxon>
        <taxon>Dokdonia</taxon>
    </lineage>
</organism>
<feature type="transmembrane region" description="Helical" evidence="1">
    <location>
        <begin position="6"/>
        <end position="28"/>
    </location>
</feature>
<keyword evidence="1" id="KW-0472">Membrane</keyword>
<dbReference type="Proteomes" id="UP000198379">
    <property type="component" value="Unassembled WGS sequence"/>
</dbReference>
<dbReference type="AlphaFoldDB" id="A0A238YXU0"/>
<evidence type="ECO:0000313" key="2">
    <source>
        <dbReference type="EMBL" id="SNR75538.1"/>
    </source>
</evidence>
<sequence>MNLPSEAYEIIIAVILVSVAMTLVSYITKGSRNFRSSRNKKARKQF</sequence>
<evidence type="ECO:0000256" key="1">
    <source>
        <dbReference type="SAM" id="Phobius"/>
    </source>
</evidence>
<gene>
    <name evidence="2" type="ORF">SAMN06265376_102421</name>
</gene>
<accession>A0A238YXU0</accession>
<keyword evidence="1" id="KW-1133">Transmembrane helix</keyword>
<evidence type="ECO:0000313" key="3">
    <source>
        <dbReference type="Proteomes" id="UP000198379"/>
    </source>
</evidence>